<evidence type="ECO:0000256" key="11">
    <source>
        <dbReference type="ARBA" id="ARBA00023014"/>
    </source>
</evidence>
<dbReference type="GO" id="GO:0046872">
    <property type="term" value="F:metal ion binding"/>
    <property type="evidence" value="ECO:0007669"/>
    <property type="project" value="UniProtKB-UniRule"/>
</dbReference>
<comment type="similarity">
    <text evidence="3 14">Belongs to the Nth/MutY family.</text>
</comment>
<keyword evidence="11" id="KW-0411">Iron-sulfur</keyword>
<evidence type="ECO:0000256" key="12">
    <source>
        <dbReference type="ARBA" id="ARBA00023204"/>
    </source>
</evidence>
<dbReference type="FunCoup" id="A0A6C2YPE8">
    <property type="interactions" value="353"/>
</dbReference>
<evidence type="ECO:0000256" key="9">
    <source>
        <dbReference type="ARBA" id="ARBA00022801"/>
    </source>
</evidence>
<evidence type="ECO:0000259" key="15">
    <source>
        <dbReference type="SMART" id="SM00478"/>
    </source>
</evidence>
<sequence length="367" mass="41641">MDLMSTPDAPEFATALLAWFDAHQRILPWRDNRDAYRIWVSEVMLQQTQVKTVIPHFERFLRRFPTIHDLSAADEQTVLREWEGLGYYRRAKHLHQAAKQLAPLSTNGLPSDPKTWEELPGVGRYILGAVLSQAFDLRLPIVEANTIRVLSRLFAYRDDPRDTTGKKWLWQTAERILPTARIGDFNQALMELGALVCTPDAPACSKCPVASFCAANHLGEQASIPMAPTATVIESVREVAVILRRAGRMLLVQRPKTGRWADMWEFPRTVLTTDESNDQAAGRLLTEQGITAKLDCQFHELRHGVTRYRIQLAAWLADHEAGEFAAIGYQNQVWTSLEELANYPVSVPQRQLIQRLRSDGRSVSLFD</sequence>
<dbReference type="CDD" id="cd03431">
    <property type="entry name" value="NUDIX_DNA_Glycosylase_C-MutY"/>
    <property type="match status" value="1"/>
</dbReference>
<evidence type="ECO:0000256" key="2">
    <source>
        <dbReference type="ARBA" id="ARBA00002933"/>
    </source>
</evidence>
<dbReference type="InterPro" id="IPR015797">
    <property type="entry name" value="NUDIX_hydrolase-like_dom_sf"/>
</dbReference>
<keyword evidence="6" id="KW-0004">4Fe-4S</keyword>
<accession>A0A6C2YPE8</accession>
<dbReference type="GO" id="GO:0006284">
    <property type="term" value="P:base-excision repair"/>
    <property type="evidence" value="ECO:0007669"/>
    <property type="project" value="UniProtKB-UniRule"/>
</dbReference>
<dbReference type="InterPro" id="IPR003265">
    <property type="entry name" value="HhH-GPD_domain"/>
</dbReference>
<keyword evidence="8 14" id="KW-0227">DNA damage</keyword>
<dbReference type="Proteomes" id="UP000464378">
    <property type="component" value="Chromosome"/>
</dbReference>
<keyword evidence="10 14" id="KW-0408">Iron</keyword>
<dbReference type="EMBL" id="LR586016">
    <property type="protein sequence ID" value="VIP03171.1"/>
    <property type="molecule type" value="Genomic_DNA"/>
</dbReference>
<dbReference type="InterPro" id="IPR023170">
    <property type="entry name" value="HhH_base_excis_C"/>
</dbReference>
<gene>
    <name evidence="16" type="ORF">GMBLW1_07890</name>
</gene>
<dbReference type="InterPro" id="IPR005760">
    <property type="entry name" value="A/G_AdeGlyc_MutY"/>
</dbReference>
<dbReference type="Gene3D" id="1.10.340.30">
    <property type="entry name" value="Hypothetical protein, domain 2"/>
    <property type="match status" value="1"/>
</dbReference>
<dbReference type="EC" id="3.2.2.31" evidence="4 14"/>
<evidence type="ECO:0000256" key="4">
    <source>
        <dbReference type="ARBA" id="ARBA00012045"/>
    </source>
</evidence>
<evidence type="ECO:0000313" key="16">
    <source>
        <dbReference type="EMBL" id="VIP03171.1"/>
    </source>
</evidence>
<dbReference type="PANTHER" id="PTHR42944">
    <property type="entry name" value="ADENINE DNA GLYCOSYLASE"/>
    <property type="match status" value="1"/>
</dbReference>
<dbReference type="InterPro" id="IPR029119">
    <property type="entry name" value="MutY_C"/>
</dbReference>
<dbReference type="GO" id="GO:0051539">
    <property type="term" value="F:4 iron, 4 sulfur cluster binding"/>
    <property type="evidence" value="ECO:0007669"/>
    <property type="project" value="UniProtKB-UniRule"/>
</dbReference>
<evidence type="ECO:0000256" key="13">
    <source>
        <dbReference type="ARBA" id="ARBA00023295"/>
    </source>
</evidence>
<protein>
    <recommendedName>
        <fullName evidence="5 14">Adenine DNA glycosylase</fullName>
        <ecNumber evidence="4 14">3.2.2.31</ecNumber>
    </recommendedName>
</protein>
<dbReference type="GO" id="GO:0035485">
    <property type="term" value="F:adenine/guanine mispair binding"/>
    <property type="evidence" value="ECO:0007669"/>
    <property type="project" value="TreeGrafter"/>
</dbReference>
<dbReference type="Gene3D" id="1.10.1670.10">
    <property type="entry name" value="Helix-hairpin-Helix base-excision DNA repair enzymes (C-terminal)"/>
    <property type="match status" value="1"/>
</dbReference>
<evidence type="ECO:0000256" key="14">
    <source>
        <dbReference type="RuleBase" id="RU365096"/>
    </source>
</evidence>
<keyword evidence="13 14" id="KW-0326">Glycosidase</keyword>
<dbReference type="InterPro" id="IPR011257">
    <property type="entry name" value="DNA_glycosylase"/>
</dbReference>
<proteinExistence type="inferred from homology"/>
<dbReference type="PANTHER" id="PTHR42944:SF1">
    <property type="entry name" value="ADENINE DNA GLYCOSYLASE"/>
    <property type="match status" value="1"/>
</dbReference>
<keyword evidence="12" id="KW-0234">DNA repair</keyword>
<dbReference type="SUPFAM" id="SSF55811">
    <property type="entry name" value="Nudix"/>
    <property type="match status" value="1"/>
</dbReference>
<evidence type="ECO:0000256" key="5">
    <source>
        <dbReference type="ARBA" id="ARBA00022023"/>
    </source>
</evidence>
<keyword evidence="7" id="KW-0479">Metal-binding</keyword>
<dbReference type="GO" id="GO:0034039">
    <property type="term" value="F:8-oxo-7,8-dihydroguanine DNA N-glycosylase activity"/>
    <property type="evidence" value="ECO:0007669"/>
    <property type="project" value="TreeGrafter"/>
</dbReference>
<evidence type="ECO:0000256" key="1">
    <source>
        <dbReference type="ARBA" id="ARBA00000843"/>
    </source>
</evidence>
<dbReference type="InParanoid" id="A0A6C2YPE8"/>
<dbReference type="Pfam" id="PF14815">
    <property type="entry name" value="NUDIX_4"/>
    <property type="match status" value="1"/>
</dbReference>
<evidence type="ECO:0000256" key="6">
    <source>
        <dbReference type="ARBA" id="ARBA00022485"/>
    </source>
</evidence>
<evidence type="ECO:0000256" key="10">
    <source>
        <dbReference type="ARBA" id="ARBA00023004"/>
    </source>
</evidence>
<comment type="cofactor">
    <cofactor evidence="14">
        <name>[4Fe-4S] cluster</name>
        <dbReference type="ChEBI" id="CHEBI:49883"/>
    </cofactor>
    <text evidence="14">Binds 1 [4Fe-4S] cluster.</text>
</comment>
<comment type="catalytic activity">
    <reaction evidence="1 14">
        <text>Hydrolyzes free adenine bases from 7,8-dihydro-8-oxoguanine:adenine mismatched double-stranded DNA, leaving an apurinic site.</text>
        <dbReference type="EC" id="3.2.2.31"/>
    </reaction>
</comment>
<dbReference type="FunFam" id="1.10.340.30:FF:000002">
    <property type="entry name" value="Adenine DNA glycosylase"/>
    <property type="match status" value="1"/>
</dbReference>
<dbReference type="EMBL" id="LR593887">
    <property type="protein sequence ID" value="VTS03600.1"/>
    <property type="molecule type" value="Genomic_DNA"/>
</dbReference>
<dbReference type="Gene3D" id="3.90.79.10">
    <property type="entry name" value="Nucleoside Triphosphate Pyrophosphohydrolase"/>
    <property type="match status" value="1"/>
</dbReference>
<dbReference type="AlphaFoldDB" id="A0A6C2YPE8"/>
<keyword evidence="9" id="KW-0378">Hydrolase</keyword>
<organism evidence="16">
    <name type="scientific">Tuwongella immobilis</name>
    <dbReference type="NCBI Taxonomy" id="692036"/>
    <lineage>
        <taxon>Bacteria</taxon>
        <taxon>Pseudomonadati</taxon>
        <taxon>Planctomycetota</taxon>
        <taxon>Planctomycetia</taxon>
        <taxon>Gemmatales</taxon>
        <taxon>Gemmataceae</taxon>
        <taxon>Tuwongella</taxon>
    </lineage>
</organism>
<evidence type="ECO:0000256" key="8">
    <source>
        <dbReference type="ARBA" id="ARBA00022763"/>
    </source>
</evidence>
<evidence type="ECO:0000256" key="3">
    <source>
        <dbReference type="ARBA" id="ARBA00008343"/>
    </source>
</evidence>
<evidence type="ECO:0000313" key="17">
    <source>
        <dbReference type="Proteomes" id="UP000464378"/>
    </source>
</evidence>
<dbReference type="GO" id="GO:0006298">
    <property type="term" value="P:mismatch repair"/>
    <property type="evidence" value="ECO:0007669"/>
    <property type="project" value="TreeGrafter"/>
</dbReference>
<reference evidence="16" key="1">
    <citation type="submission" date="2019-04" db="EMBL/GenBank/DDBJ databases">
        <authorList>
            <consortium name="Science for Life Laboratories"/>
        </authorList>
    </citation>
    <scope>NUCLEOTIDE SEQUENCE</scope>
    <source>
        <strain evidence="16">MBLW1</strain>
    </source>
</reference>
<feature type="domain" description="HhH-GPD" evidence="15">
    <location>
        <begin position="44"/>
        <end position="195"/>
    </location>
</feature>
<dbReference type="InterPro" id="IPR044298">
    <property type="entry name" value="MIG/MutY"/>
</dbReference>
<dbReference type="CDD" id="cd00056">
    <property type="entry name" value="ENDO3c"/>
    <property type="match status" value="1"/>
</dbReference>
<name>A0A6C2YPE8_9BACT</name>
<dbReference type="SUPFAM" id="SSF48150">
    <property type="entry name" value="DNA-glycosylase"/>
    <property type="match status" value="1"/>
</dbReference>
<dbReference type="NCBIfam" id="TIGR01084">
    <property type="entry name" value="mutY"/>
    <property type="match status" value="1"/>
</dbReference>
<dbReference type="Pfam" id="PF00730">
    <property type="entry name" value="HhH-GPD"/>
    <property type="match status" value="1"/>
</dbReference>
<dbReference type="KEGG" id="tim:GMBLW1_07890"/>
<keyword evidence="17" id="KW-1185">Reference proteome</keyword>
<evidence type="ECO:0000256" key="7">
    <source>
        <dbReference type="ARBA" id="ARBA00022723"/>
    </source>
</evidence>
<comment type="function">
    <text evidence="2">Adenine glycosylase active on G-A mispairs. MutY also corrects error-prone DNA synthesis past GO lesions which are due to the oxidatively damaged form of guanine: 7,8-dihydro-8-oxoguanine (8-oxo-dGTP).</text>
</comment>
<dbReference type="SMART" id="SM00478">
    <property type="entry name" value="ENDO3c"/>
    <property type="match status" value="1"/>
</dbReference>
<dbReference type="GO" id="GO:0032357">
    <property type="term" value="F:oxidized purine DNA binding"/>
    <property type="evidence" value="ECO:0007669"/>
    <property type="project" value="TreeGrafter"/>
</dbReference>
<dbReference type="GO" id="GO:0000701">
    <property type="term" value="F:purine-specific mismatch base pair DNA N-glycosylase activity"/>
    <property type="evidence" value="ECO:0007669"/>
    <property type="project" value="UniProtKB-EC"/>
</dbReference>